<dbReference type="Proteomes" id="UP000160611">
    <property type="component" value="Segment"/>
</dbReference>
<evidence type="ECO:0000313" key="2">
    <source>
        <dbReference type="Proteomes" id="UP000160611"/>
    </source>
</evidence>
<reference evidence="1 2" key="1">
    <citation type="journal article" date="2016" name="Apoptosis">
        <title>GSIV serine/threonine kinase can induce apoptotic cell death via p53 and pro-apoptotic gene Bax upregulation in fish cells.</title>
        <authorList>
            <person name="Reshi L."/>
            <person name="Wu H.C."/>
            <person name="Wu J.L."/>
            <person name="Wang H.V."/>
            <person name="Hong J.R."/>
        </authorList>
    </citation>
    <scope>NUCLEOTIDE SEQUENCE [LARGE SCALE GENOMIC DNA]</scope>
    <source>
        <strain evidence="1">GSIV-K1</strain>
    </source>
</reference>
<proteinExistence type="predicted"/>
<dbReference type="EMBL" id="KT804738">
    <property type="protein sequence ID" value="AMM72747.1"/>
    <property type="molecule type" value="Genomic_DNA"/>
</dbReference>
<dbReference type="InterPro" id="IPR024416">
    <property type="entry name" value="DUF2738"/>
</dbReference>
<evidence type="ECO:0000313" key="1">
    <source>
        <dbReference type="EMBL" id="AMM72747.1"/>
    </source>
</evidence>
<sequence>MAFATTMKVNDVQMDKLEFSMGKYNETHNAHRIMIKYDKGPLVVKTNVLFSYGIQENTKEGKLTGYSLPLLCDESLSTFVNQLEAKCREYIININRVLNKKPDYASGLDTLYYKRVEGVVDPASKPKLYARVNTCFKDCSKITSHIMIANRFEGQAVMLPKTQQYPTGPMNCITGLQFDNIYCGTKPSMQVKAKWIIVGEQHEEACAPMEELSQATMEDLFGQV</sequence>
<accession>A0A140GBA8</accession>
<protein>
    <submittedName>
        <fullName evidence="1">Early 31kDa-protein</fullName>
    </submittedName>
</protein>
<organism evidence="1 2">
    <name type="scientific">Giant seaperch iridovirus</name>
    <name type="common">GSIV</name>
    <dbReference type="NCBI Taxonomy" id="176655"/>
    <lineage>
        <taxon>Viruses</taxon>
        <taxon>Varidnaviria</taxon>
        <taxon>Bamfordvirae</taxon>
        <taxon>Nucleocytoviricota</taxon>
        <taxon>Megaviricetes</taxon>
        <taxon>Pimascovirales</taxon>
        <taxon>Pimascovirales incertae sedis</taxon>
        <taxon>Iridoviridae</taxon>
        <taxon>Alphairidovirinae</taxon>
        <taxon>Megalocytivirus</taxon>
        <taxon>Megalocytivirus pagrus1</taxon>
        <taxon>Infectious spleen and kidney necrosis virus</taxon>
    </lineage>
</organism>
<reference evidence="1 2" key="2">
    <citation type="journal article" date="2016" name="Genome Announc.">
        <title>Complete Genome Sequence of a Giant Sea Perch Iridovirus in Kaohsiung, Taiwan.</title>
        <authorList>
            <person name="Wen C.M."/>
            <person name="Hong J.R."/>
        </authorList>
    </citation>
    <scope>NUCLEOTIDE SEQUENCE [LARGE SCALE GENOMIC DNA]</scope>
    <source>
        <strain evidence="1">GSIV-K1</strain>
    </source>
</reference>
<dbReference type="Pfam" id="PF10927">
    <property type="entry name" value="DUF2738"/>
    <property type="match status" value="1"/>
</dbReference>
<name>A0A140GBA8_GSIV</name>